<keyword evidence="2" id="KW-1185">Reference proteome</keyword>
<evidence type="ECO:0000313" key="1">
    <source>
        <dbReference type="EMBL" id="MCC8635752.1"/>
    </source>
</evidence>
<organism evidence="1 2">
    <name type="scientific">Xanthomonas euvesicatoria pv. euvesicatoria</name>
    <dbReference type="NCBI Taxonomy" id="2753541"/>
    <lineage>
        <taxon>Bacteria</taxon>
        <taxon>Pseudomonadati</taxon>
        <taxon>Pseudomonadota</taxon>
        <taxon>Gammaproteobacteria</taxon>
        <taxon>Lysobacterales</taxon>
        <taxon>Lysobacteraceae</taxon>
        <taxon>Xanthomonas</taxon>
    </lineage>
</organism>
<accession>A0ABS8LN02</accession>
<dbReference type="Proteomes" id="UP001430605">
    <property type="component" value="Unassembled WGS sequence"/>
</dbReference>
<protein>
    <submittedName>
        <fullName evidence="1">Uncharacterized protein</fullName>
    </submittedName>
</protein>
<reference evidence="1" key="1">
    <citation type="submission" date="2021-11" db="EMBL/GenBank/DDBJ databases">
        <title>Genome resources and taxonomic validation of 89 Xanthomonas strains.</title>
        <authorList>
            <person name="Tambong J.T."/>
        </authorList>
    </citation>
    <scope>NUCLEOTIDE SEQUENCE</scope>
    <source>
        <strain evidence="1">Xv 72</strain>
    </source>
</reference>
<evidence type="ECO:0000313" key="2">
    <source>
        <dbReference type="Proteomes" id="UP001430605"/>
    </source>
</evidence>
<dbReference type="EMBL" id="JAJIUS010000065">
    <property type="protein sequence ID" value="MCC8635752.1"/>
    <property type="molecule type" value="Genomic_DNA"/>
</dbReference>
<comment type="caution">
    <text evidence="1">The sequence shown here is derived from an EMBL/GenBank/DDBJ whole genome shotgun (WGS) entry which is preliminary data.</text>
</comment>
<name>A0ABS8LN02_XANEU</name>
<dbReference type="RefSeq" id="WP_126955093.1">
    <property type="nucleotide sequence ID" value="NZ_JAJITV010000103.1"/>
</dbReference>
<sequence length="113" mass="12607">MEDYLGPLYLTRLAVIDQIKGSVEILGKQQKNIDVIVRREDPHSAGKKLLDNKESLIFIKNTDQGPLILGGSSGVLPYSDGIYAYGTRLNSRAIKIFFSDKNITTAKCHPHDY</sequence>
<gene>
    <name evidence="1" type="ORF">LN463_12370</name>
</gene>
<proteinExistence type="predicted"/>